<evidence type="ECO:0000256" key="9">
    <source>
        <dbReference type="ARBA" id="ARBA00022842"/>
    </source>
</evidence>
<feature type="binding site" evidence="12">
    <location>
        <position position="398"/>
    </location>
    <ligand>
        <name>Mg(2+)</name>
        <dbReference type="ChEBI" id="CHEBI:18420"/>
    </ligand>
</feature>
<feature type="binding site" evidence="13">
    <location>
        <begin position="499"/>
        <end position="500"/>
    </location>
    <ligand>
        <name>substrate</name>
    </ligand>
</feature>
<comment type="similarity">
    <text evidence="2 10">Belongs to the eukaryotic GSH synthase family.</text>
</comment>
<dbReference type="Proteomes" id="UP001412239">
    <property type="component" value="Unassembled WGS sequence"/>
</dbReference>
<dbReference type="Gene3D" id="3.30.1490.50">
    <property type="match status" value="1"/>
</dbReference>
<dbReference type="NCBIfam" id="TIGR01986">
    <property type="entry name" value="glut_syn_euk"/>
    <property type="match status" value="1"/>
</dbReference>
<dbReference type="UniPathway" id="UPA00142">
    <property type="reaction ID" value="UER00210"/>
</dbReference>
<keyword evidence="9 10" id="KW-0460">Magnesium</keyword>
<evidence type="ECO:0000256" key="1">
    <source>
        <dbReference type="ARBA" id="ARBA00004965"/>
    </source>
</evidence>
<dbReference type="PANTHER" id="PTHR11130">
    <property type="entry name" value="GLUTATHIONE SYNTHETASE"/>
    <property type="match status" value="1"/>
</dbReference>
<dbReference type="Pfam" id="PF03917">
    <property type="entry name" value="GSH_synth_ATP"/>
    <property type="match status" value="1"/>
</dbReference>
<feature type="binding site" evidence="11">
    <location>
        <position position="405"/>
    </location>
    <ligand>
        <name>ATP</name>
        <dbReference type="ChEBI" id="CHEBI:30616"/>
    </ligand>
</feature>
<evidence type="ECO:0000256" key="10">
    <source>
        <dbReference type="PIRNR" id="PIRNR001558"/>
    </source>
</evidence>
<reference evidence="15" key="1">
    <citation type="submission" date="2015-10" db="EMBL/GenBank/DDBJ databases">
        <authorList>
            <person name="Regsiter A."/>
            <person name="william w."/>
        </authorList>
    </citation>
    <scope>NUCLEOTIDE SEQUENCE</scope>
    <source>
        <strain evidence="15">Montdore</strain>
    </source>
</reference>
<feature type="binding site" evidence="11">
    <location>
        <begin position="427"/>
        <end position="430"/>
    </location>
    <ligand>
        <name>ATP</name>
        <dbReference type="ChEBI" id="CHEBI:30616"/>
    </ligand>
</feature>
<protein>
    <recommendedName>
        <fullName evidence="10">Glutathione synthetase</fullName>
        <shortName evidence="10">GSH-S</shortName>
        <ecNumber evidence="10">6.3.2.3</ecNumber>
    </recommendedName>
</protein>
<dbReference type="FunFam" id="3.30.1490.50:FF:000002">
    <property type="entry name" value="Glutathione synthetase"/>
    <property type="match status" value="1"/>
</dbReference>
<keyword evidence="7 10" id="KW-0547">Nucleotide-binding</keyword>
<comment type="pathway">
    <text evidence="1 10">Sulfur metabolism; glutathione biosynthesis; glutathione from L-cysteine and L-glutamate: step 2/2.</text>
</comment>
<feature type="binding site" evidence="11">
    <location>
        <position position="453"/>
    </location>
    <ligand>
        <name>ATP</name>
        <dbReference type="ChEBI" id="CHEBI:30616"/>
    </ligand>
</feature>
<feature type="binding site" evidence="12">
    <location>
        <position position="157"/>
    </location>
    <ligand>
        <name>Mg(2+)</name>
        <dbReference type="ChEBI" id="CHEBI:18420"/>
    </ligand>
</feature>
<keyword evidence="4 10" id="KW-0436">Ligase</keyword>
<dbReference type="GO" id="GO:0005524">
    <property type="term" value="F:ATP binding"/>
    <property type="evidence" value="ECO:0007669"/>
    <property type="project" value="UniProtKB-UniRule"/>
</dbReference>
<feature type="binding site" evidence="11">
    <location>
        <position position="157"/>
    </location>
    <ligand>
        <name>ATP</name>
        <dbReference type="ChEBI" id="CHEBI:30616"/>
    </ligand>
</feature>
<dbReference type="InterPro" id="IPR016185">
    <property type="entry name" value="PreATP-grasp_dom_sf"/>
</dbReference>
<dbReference type="Gene3D" id="3.30.470.20">
    <property type="entry name" value="ATP-grasp fold, B domain"/>
    <property type="match status" value="1"/>
</dbReference>
<dbReference type="InterPro" id="IPR014042">
    <property type="entry name" value="Glutathione_synthase_a-hlx"/>
</dbReference>
<dbReference type="SUPFAM" id="SSF52440">
    <property type="entry name" value="PreATP-grasp domain"/>
    <property type="match status" value="1"/>
</dbReference>
<dbReference type="EC" id="6.3.2.3" evidence="10"/>
<evidence type="ECO:0000256" key="5">
    <source>
        <dbReference type="ARBA" id="ARBA00022684"/>
    </source>
</evidence>
<sequence>MVVEIFPPYPPELSQTQLSYLLQALTDYSLSHGLTVRPAESFISEKLSPNGALATHAPITLFPSPFPRSCWEAGRAVQKDYNELYARVAGNAEWLKKTMVELSKVDDFTARLYKVHLDVKAEGFVQPLSLGLFRSDYMLHMAAPEGPKTPPVVHQVEFNTIASSFGALSTRVSELHRHLAKMGAYPPDSIIKPENIPVSPALQGLAKGLSVAHKAYGNGGDGRSTAILMIIQPGEKNVFDQRWLEYELLEKHSVQTYRISLADVPKLTDLASSTQALIYSPPHAPNTQIEISTVYFRAGYGPGDYSGEDDWAARTTLERSKAIKCPSVITQLAGAKKIQQVLAMDGIVEGFLADKGVSSQVRGTFAAIHPLDKSPAGIAARKLALEKPDTYVLKPQREGGGNNIYRGDIPGFLKSIPESHWSGYILMELIEPPSLENTIIRNGGLMSGGVVGELGVYGAILWKDGEGEERGKGLKEIVMNEEVGWLLRTKGRESDEGGVAAGFGSVDAVLLVD</sequence>
<dbReference type="InterPro" id="IPR005615">
    <property type="entry name" value="Glutathione_synthase"/>
</dbReference>
<keyword evidence="5 10" id="KW-0317">Glutathione biosynthesis</keyword>
<gene>
    <name evidence="15" type="ORF">GSTUAT00008103001</name>
</gene>
<dbReference type="AlphaFoldDB" id="A0A292PMH7"/>
<dbReference type="Gene3D" id="3.30.1490.80">
    <property type="match status" value="1"/>
</dbReference>
<dbReference type="FunFam" id="3.40.50.1760:FF:000001">
    <property type="entry name" value="Glutathione synthetase"/>
    <property type="match status" value="1"/>
</dbReference>
<dbReference type="InterPro" id="IPR014709">
    <property type="entry name" value="Glutathione_synthase_C_euk"/>
</dbReference>
<accession>A0A292PMH7</accession>
<keyword evidence="8 10" id="KW-0067">ATP-binding</keyword>
<feature type="binding site" evidence="13">
    <location>
        <begin position="235"/>
        <end position="237"/>
    </location>
    <ligand>
        <name>substrate</name>
    </ligand>
</feature>
<comment type="catalytic activity">
    <reaction evidence="10">
        <text>gamma-L-glutamyl-L-cysteine + glycine + ATP = glutathione + ADP + phosphate + H(+)</text>
        <dbReference type="Rhea" id="RHEA:13557"/>
        <dbReference type="ChEBI" id="CHEBI:15378"/>
        <dbReference type="ChEBI" id="CHEBI:30616"/>
        <dbReference type="ChEBI" id="CHEBI:43474"/>
        <dbReference type="ChEBI" id="CHEBI:57305"/>
        <dbReference type="ChEBI" id="CHEBI:57925"/>
        <dbReference type="ChEBI" id="CHEBI:58173"/>
        <dbReference type="ChEBI" id="CHEBI:456216"/>
        <dbReference type="EC" id="6.3.2.3"/>
    </reaction>
</comment>
<evidence type="ECO:0000313" key="16">
    <source>
        <dbReference type="Proteomes" id="UP001412239"/>
    </source>
</evidence>
<dbReference type="GO" id="GO:0000287">
    <property type="term" value="F:magnesium ion binding"/>
    <property type="evidence" value="ECO:0007669"/>
    <property type="project" value="UniProtKB-UniRule"/>
</dbReference>
<keyword evidence="16" id="KW-1185">Reference proteome</keyword>
<evidence type="ECO:0000256" key="2">
    <source>
        <dbReference type="ARBA" id="ARBA00010385"/>
    </source>
</evidence>
<dbReference type="Gene3D" id="3.40.50.1760">
    <property type="entry name" value="Glutathione synthase, substrate-binding domain superfamily, eukaryotic"/>
    <property type="match status" value="1"/>
</dbReference>
<evidence type="ECO:0000256" key="6">
    <source>
        <dbReference type="ARBA" id="ARBA00022723"/>
    </source>
</evidence>
<feature type="binding site" evidence="11">
    <location>
        <begin position="394"/>
        <end position="403"/>
    </location>
    <ligand>
        <name>ATP</name>
        <dbReference type="ChEBI" id="CHEBI:30616"/>
    </ligand>
</feature>
<dbReference type="Pfam" id="PF03199">
    <property type="entry name" value="GSH_synthase"/>
    <property type="match status" value="1"/>
</dbReference>
<evidence type="ECO:0000256" key="13">
    <source>
        <dbReference type="PIRSR" id="PIRSR001558-3"/>
    </source>
</evidence>
<dbReference type="InterPro" id="IPR037013">
    <property type="entry name" value="GSH-S_sub-bd_sf"/>
</dbReference>
<feature type="domain" description="Glutathione synthase substrate-binding" evidence="14">
    <location>
        <begin position="226"/>
        <end position="333"/>
    </location>
</feature>
<evidence type="ECO:0000259" key="14">
    <source>
        <dbReference type="Pfam" id="PF03199"/>
    </source>
</evidence>
<comment type="cofactor">
    <cofactor evidence="10 12">
        <name>Mg(2+)</name>
        <dbReference type="ChEBI" id="CHEBI:18420"/>
    </cofactor>
    <text evidence="10 12">Binds 1 Mg(2+) ion per subunit.</text>
</comment>
<evidence type="ECO:0000256" key="8">
    <source>
        <dbReference type="ARBA" id="ARBA00022840"/>
    </source>
</evidence>
<dbReference type="SUPFAM" id="SSF56059">
    <property type="entry name" value="Glutathione synthetase ATP-binding domain-like"/>
    <property type="match status" value="1"/>
</dbReference>
<feature type="binding site" evidence="11">
    <location>
        <position position="496"/>
    </location>
    <ligand>
        <name>ATP</name>
        <dbReference type="ChEBI" id="CHEBI:30616"/>
    </ligand>
</feature>
<evidence type="ECO:0000256" key="3">
    <source>
        <dbReference type="ARBA" id="ARBA00011738"/>
    </source>
</evidence>
<dbReference type="PIRSF" id="PIRSF001558">
    <property type="entry name" value="GSHase"/>
    <property type="match status" value="1"/>
</dbReference>
<dbReference type="GO" id="GO:0005829">
    <property type="term" value="C:cytosol"/>
    <property type="evidence" value="ECO:0007669"/>
    <property type="project" value="TreeGrafter"/>
</dbReference>
<dbReference type="Gene3D" id="1.10.1080.10">
    <property type="entry name" value="Glutathione Synthetase, Chain A, domain 3"/>
    <property type="match status" value="1"/>
</dbReference>
<feature type="binding site" evidence="11">
    <location>
        <position position="336"/>
    </location>
    <ligand>
        <name>ATP</name>
        <dbReference type="ChEBI" id="CHEBI:30616"/>
    </ligand>
</feature>
<dbReference type="GO" id="GO:0043295">
    <property type="term" value="F:glutathione binding"/>
    <property type="evidence" value="ECO:0007669"/>
    <property type="project" value="UniProtKB-UniRule"/>
</dbReference>
<proteinExistence type="inferred from homology"/>
<dbReference type="EMBL" id="LN891175">
    <property type="protein sequence ID" value="CUS07808.1"/>
    <property type="molecule type" value="Genomic_DNA"/>
</dbReference>
<dbReference type="PANTHER" id="PTHR11130:SF0">
    <property type="entry name" value="GLUTATHIONE SYNTHETASE"/>
    <property type="match status" value="1"/>
</dbReference>
<feature type="binding site" evidence="11">
    <location>
        <position position="488"/>
    </location>
    <ligand>
        <name>substrate</name>
    </ligand>
</feature>
<feature type="binding site" evidence="11">
    <location>
        <position position="490"/>
    </location>
    <ligand>
        <name>ATP</name>
        <dbReference type="ChEBI" id="CHEBI:30616"/>
    </ligand>
</feature>
<feature type="binding site" evidence="12">
    <location>
        <position position="159"/>
    </location>
    <ligand>
        <name>Mg(2+)</name>
        <dbReference type="ChEBI" id="CHEBI:18420"/>
    </ligand>
</feature>
<evidence type="ECO:0000256" key="12">
    <source>
        <dbReference type="PIRSR" id="PIRSR001558-2"/>
    </source>
</evidence>
<evidence type="ECO:0000256" key="7">
    <source>
        <dbReference type="ARBA" id="ARBA00022741"/>
    </source>
</evidence>
<keyword evidence="6 10" id="KW-0479">Metal-binding</keyword>
<evidence type="ECO:0000313" key="15">
    <source>
        <dbReference type="EMBL" id="CUS07808.1"/>
    </source>
</evidence>
<comment type="subunit">
    <text evidence="3">Homodimer.</text>
</comment>
<feature type="binding site" evidence="11">
    <location>
        <position position="134"/>
    </location>
    <ligand>
        <name>substrate</name>
    </ligand>
</feature>
<evidence type="ECO:0000256" key="4">
    <source>
        <dbReference type="ARBA" id="ARBA00022598"/>
    </source>
</evidence>
<dbReference type="InterPro" id="IPR014049">
    <property type="entry name" value="Glutathione_synthase_N_euk"/>
</dbReference>
<feature type="binding site" evidence="13">
    <location>
        <begin position="297"/>
        <end position="300"/>
    </location>
    <ligand>
        <name>substrate</name>
    </ligand>
</feature>
<name>A0A292PMH7_9PEZI</name>
<dbReference type="InterPro" id="IPR004887">
    <property type="entry name" value="GSH_synth_subst-bd"/>
</dbReference>
<feature type="binding site" evidence="11">
    <location>
        <position position="241"/>
    </location>
    <ligand>
        <name>substrate</name>
    </ligand>
</feature>
<feature type="binding site" evidence="13">
    <location>
        <begin position="161"/>
        <end position="164"/>
    </location>
    <ligand>
        <name>substrate</name>
    </ligand>
</feature>
<dbReference type="GO" id="GO:0004363">
    <property type="term" value="F:glutathione synthase activity"/>
    <property type="evidence" value="ECO:0007669"/>
    <property type="project" value="UniProtKB-UniRule"/>
</dbReference>
<evidence type="ECO:0000256" key="11">
    <source>
        <dbReference type="PIRSR" id="PIRSR001558-1"/>
    </source>
</evidence>
<organism evidence="15 16">
    <name type="scientific">Tuber aestivum</name>
    <name type="common">summer truffle</name>
    <dbReference type="NCBI Taxonomy" id="59557"/>
    <lineage>
        <taxon>Eukaryota</taxon>
        <taxon>Fungi</taxon>
        <taxon>Dikarya</taxon>
        <taxon>Ascomycota</taxon>
        <taxon>Pezizomycotina</taxon>
        <taxon>Pezizomycetes</taxon>
        <taxon>Pezizales</taxon>
        <taxon>Tuberaceae</taxon>
        <taxon>Tuber</taxon>
    </lineage>
</organism>